<reference evidence="1" key="2">
    <citation type="submission" date="2023-03" db="UniProtKB">
        <authorList>
            <consortium name="EnsemblMetazoa"/>
        </authorList>
    </citation>
    <scope>IDENTIFICATION</scope>
    <source>
        <strain evidence="1">WRAIR2</strain>
    </source>
</reference>
<sequence>MPRLLPQDVVQRCRRRPLPSCQAECVLNVTRILMNGEFRVKQAIKVMFARVPNNTVAWNLNIEQAINKCYDLQVKNVFYLQYVAQNLISTQCIPSSIRFIECTFSIVYRVNSRSETGQVEDSMSSFRNNLQDCPYQYWNFDDELCAPFVTFLNNCDYLFHSFWDI</sequence>
<keyword evidence="2" id="KW-1185">Reference proteome</keyword>
<evidence type="ECO:0000313" key="2">
    <source>
        <dbReference type="Proteomes" id="UP000075884"/>
    </source>
</evidence>
<accession>A0A9I3EI20</accession>
<evidence type="ECO:0000313" key="1">
    <source>
        <dbReference type="EnsemblMetazoa" id="ADIR016177-PA"/>
    </source>
</evidence>
<dbReference type="Proteomes" id="UP000075884">
    <property type="component" value="Unassembled WGS sequence"/>
</dbReference>
<reference evidence="2" key="1">
    <citation type="submission" date="2013-03" db="EMBL/GenBank/DDBJ databases">
        <title>The Genome Sequence of Anopheles dirus WRAIR2.</title>
        <authorList>
            <consortium name="The Broad Institute Genomics Platform"/>
            <person name="Neafsey D.E."/>
            <person name="Walton C."/>
            <person name="Walker B."/>
            <person name="Young S.K."/>
            <person name="Zeng Q."/>
            <person name="Gargeya S."/>
            <person name="Fitzgerald M."/>
            <person name="Haas B."/>
            <person name="Abouelleil A."/>
            <person name="Allen A.W."/>
            <person name="Alvarado L."/>
            <person name="Arachchi H.M."/>
            <person name="Berlin A.M."/>
            <person name="Chapman S.B."/>
            <person name="Gainer-Dewar J."/>
            <person name="Goldberg J."/>
            <person name="Griggs A."/>
            <person name="Gujja S."/>
            <person name="Hansen M."/>
            <person name="Howarth C."/>
            <person name="Imamovic A."/>
            <person name="Ireland A."/>
            <person name="Larimer J."/>
            <person name="McCowan C."/>
            <person name="Murphy C."/>
            <person name="Pearson M."/>
            <person name="Poon T.W."/>
            <person name="Priest M."/>
            <person name="Roberts A."/>
            <person name="Saif S."/>
            <person name="Shea T."/>
            <person name="Sisk P."/>
            <person name="Sykes S."/>
            <person name="Wortman J."/>
            <person name="Nusbaum C."/>
            <person name="Birren B."/>
        </authorList>
    </citation>
    <scope>NUCLEOTIDE SEQUENCE [LARGE SCALE GENOMIC DNA]</scope>
    <source>
        <strain evidence="2">WRAIR2</strain>
    </source>
</reference>
<dbReference type="Gene3D" id="1.10.238.270">
    <property type="match status" value="1"/>
</dbReference>
<dbReference type="AlphaFoldDB" id="A0A9I3EI20"/>
<name>A0A9I3EI20_9DIPT</name>
<protein>
    <submittedName>
        <fullName evidence="1">Uncharacterized protein</fullName>
    </submittedName>
</protein>
<organism evidence="1 2">
    <name type="scientific">Anopheles dirus</name>
    <dbReference type="NCBI Taxonomy" id="7168"/>
    <lineage>
        <taxon>Eukaryota</taxon>
        <taxon>Metazoa</taxon>
        <taxon>Ecdysozoa</taxon>
        <taxon>Arthropoda</taxon>
        <taxon>Hexapoda</taxon>
        <taxon>Insecta</taxon>
        <taxon>Pterygota</taxon>
        <taxon>Neoptera</taxon>
        <taxon>Endopterygota</taxon>
        <taxon>Diptera</taxon>
        <taxon>Nematocera</taxon>
        <taxon>Culicoidea</taxon>
        <taxon>Culicidae</taxon>
        <taxon>Anophelinae</taxon>
        <taxon>Anopheles</taxon>
    </lineage>
</organism>
<dbReference type="EnsemblMetazoa" id="ADIR016177-RA">
    <property type="protein sequence ID" value="ADIR016177-PA"/>
    <property type="gene ID" value="ADIR016177"/>
</dbReference>
<proteinExistence type="predicted"/>